<evidence type="ECO:0000256" key="7">
    <source>
        <dbReference type="SAM" id="Phobius"/>
    </source>
</evidence>
<dbReference type="InterPro" id="IPR051684">
    <property type="entry name" value="Electron_Trans/Redox"/>
</dbReference>
<keyword evidence="4" id="KW-0249">Electron transport</keyword>
<sequence length="253" mass="28332">LVHMVSENLTWQTPLKYLTVYILIFVGLAFLFGRLWCGWICPLGTIGDVLNALRRRLHFDHLAFPMGFRKALRFGAYALLVPTLAISTLIGTPTFASYQCYLFLPYCQVCPARLLCPLFGGLSSTWVDFTNGITTFFTIASLVVLGLFAGAFFLGRRIWCHVCPIGLINSWFNRGAATELRKDPLKCNHCAACADACPMGLDQVAREKERTVLNDPACILCLRCVDACPRDDCLTVTFLGKTLLRSKYREMHS</sequence>
<feature type="transmembrane region" description="Helical" evidence="7">
    <location>
        <begin position="20"/>
        <end position="53"/>
    </location>
</feature>
<dbReference type="InterPro" id="IPR017900">
    <property type="entry name" value="4Fe4S_Fe_S_CS"/>
</dbReference>
<accession>X0VMJ1</accession>
<keyword evidence="7" id="KW-0812">Transmembrane</keyword>
<evidence type="ECO:0000256" key="3">
    <source>
        <dbReference type="ARBA" id="ARBA00022723"/>
    </source>
</evidence>
<dbReference type="Gene3D" id="3.30.70.20">
    <property type="match status" value="1"/>
</dbReference>
<gene>
    <name evidence="9" type="ORF">S01H1_50991</name>
</gene>
<proteinExistence type="predicted"/>
<dbReference type="PROSITE" id="PS00198">
    <property type="entry name" value="4FE4S_FER_1"/>
    <property type="match status" value="1"/>
</dbReference>
<comment type="caution">
    <text evidence="9">The sequence shown here is derived from an EMBL/GenBank/DDBJ whole genome shotgun (WGS) entry which is preliminary data.</text>
</comment>
<protein>
    <recommendedName>
        <fullName evidence="8">4Fe-4S ferredoxin-type domain-containing protein</fullName>
    </recommendedName>
</protein>
<dbReference type="InterPro" id="IPR017896">
    <property type="entry name" value="4Fe4S_Fe-S-bd"/>
</dbReference>
<evidence type="ECO:0000256" key="1">
    <source>
        <dbReference type="ARBA" id="ARBA00022448"/>
    </source>
</evidence>
<dbReference type="Pfam" id="PF13237">
    <property type="entry name" value="Fer4_10"/>
    <property type="match status" value="1"/>
</dbReference>
<reference evidence="9" key="1">
    <citation type="journal article" date="2014" name="Front. Microbiol.">
        <title>High frequency of phylogenetically diverse reductive dehalogenase-homologous genes in deep subseafloor sedimentary metagenomes.</title>
        <authorList>
            <person name="Kawai M."/>
            <person name="Futagami T."/>
            <person name="Toyoda A."/>
            <person name="Takaki Y."/>
            <person name="Nishi S."/>
            <person name="Hori S."/>
            <person name="Arai W."/>
            <person name="Tsubouchi T."/>
            <person name="Morono Y."/>
            <person name="Uchiyama I."/>
            <person name="Ito T."/>
            <person name="Fujiyama A."/>
            <person name="Inagaki F."/>
            <person name="Takami H."/>
        </authorList>
    </citation>
    <scope>NUCLEOTIDE SEQUENCE</scope>
    <source>
        <strain evidence="9">Expedition CK06-06</strain>
    </source>
</reference>
<dbReference type="EMBL" id="BARS01032883">
    <property type="protein sequence ID" value="GAG19574.1"/>
    <property type="molecule type" value="Genomic_DNA"/>
</dbReference>
<dbReference type="GO" id="GO:0005886">
    <property type="term" value="C:plasma membrane"/>
    <property type="evidence" value="ECO:0007669"/>
    <property type="project" value="TreeGrafter"/>
</dbReference>
<evidence type="ECO:0000256" key="4">
    <source>
        <dbReference type="ARBA" id="ARBA00022982"/>
    </source>
</evidence>
<evidence type="ECO:0000313" key="9">
    <source>
        <dbReference type="EMBL" id="GAG19574.1"/>
    </source>
</evidence>
<evidence type="ECO:0000259" key="8">
    <source>
        <dbReference type="PROSITE" id="PS51379"/>
    </source>
</evidence>
<keyword evidence="5" id="KW-0408">Iron</keyword>
<dbReference type="PANTHER" id="PTHR30176">
    <property type="entry name" value="FERREDOXIN-TYPE PROTEIN NAPH"/>
    <property type="match status" value="1"/>
</dbReference>
<name>X0VMJ1_9ZZZZ</name>
<feature type="domain" description="4Fe-4S ferredoxin-type" evidence="8">
    <location>
        <begin position="209"/>
        <end position="239"/>
    </location>
</feature>
<dbReference type="GO" id="GO:0051539">
    <property type="term" value="F:4 iron, 4 sulfur cluster binding"/>
    <property type="evidence" value="ECO:0007669"/>
    <property type="project" value="UniProtKB-KW"/>
</dbReference>
<evidence type="ECO:0000256" key="5">
    <source>
        <dbReference type="ARBA" id="ARBA00023004"/>
    </source>
</evidence>
<feature type="domain" description="4Fe-4S ferredoxin-type" evidence="8">
    <location>
        <begin position="178"/>
        <end position="207"/>
    </location>
</feature>
<keyword evidence="1" id="KW-0813">Transport</keyword>
<evidence type="ECO:0000256" key="6">
    <source>
        <dbReference type="ARBA" id="ARBA00023014"/>
    </source>
</evidence>
<organism evidence="9">
    <name type="scientific">marine sediment metagenome</name>
    <dbReference type="NCBI Taxonomy" id="412755"/>
    <lineage>
        <taxon>unclassified sequences</taxon>
        <taxon>metagenomes</taxon>
        <taxon>ecological metagenomes</taxon>
    </lineage>
</organism>
<dbReference type="GO" id="GO:0046872">
    <property type="term" value="F:metal ion binding"/>
    <property type="evidence" value="ECO:0007669"/>
    <property type="project" value="UniProtKB-KW"/>
</dbReference>
<dbReference type="Pfam" id="PF12801">
    <property type="entry name" value="Fer4_5"/>
    <property type="match status" value="2"/>
</dbReference>
<keyword evidence="3" id="KW-0479">Metal-binding</keyword>
<keyword evidence="7" id="KW-1133">Transmembrane helix</keyword>
<dbReference type="AlphaFoldDB" id="X0VMJ1"/>
<keyword evidence="2" id="KW-0004">4Fe-4S</keyword>
<feature type="transmembrane region" description="Helical" evidence="7">
    <location>
        <begin position="74"/>
        <end position="96"/>
    </location>
</feature>
<keyword evidence="7" id="KW-0472">Membrane</keyword>
<feature type="transmembrane region" description="Helical" evidence="7">
    <location>
        <begin position="133"/>
        <end position="154"/>
    </location>
</feature>
<feature type="non-terminal residue" evidence="9">
    <location>
        <position position="1"/>
    </location>
</feature>
<evidence type="ECO:0000256" key="2">
    <source>
        <dbReference type="ARBA" id="ARBA00022485"/>
    </source>
</evidence>
<dbReference type="PROSITE" id="PS51379">
    <property type="entry name" value="4FE4S_FER_2"/>
    <property type="match status" value="2"/>
</dbReference>
<dbReference type="SUPFAM" id="SSF54862">
    <property type="entry name" value="4Fe-4S ferredoxins"/>
    <property type="match status" value="1"/>
</dbReference>
<dbReference type="PANTHER" id="PTHR30176:SF3">
    <property type="entry name" value="FERREDOXIN-TYPE PROTEIN NAPH"/>
    <property type="match status" value="1"/>
</dbReference>
<keyword evidence="6" id="KW-0411">Iron-sulfur</keyword>